<keyword evidence="5" id="KW-1185">Reference proteome</keyword>
<evidence type="ECO:0000313" key="4">
    <source>
        <dbReference type="EMBL" id="KAH8996598.1"/>
    </source>
</evidence>
<name>A0AAD4LLT4_9AGAM</name>
<evidence type="ECO:0000256" key="1">
    <source>
        <dbReference type="SAM" id="MobiDB-lite"/>
    </source>
</evidence>
<reference evidence="4" key="1">
    <citation type="submission" date="2022-01" db="EMBL/GenBank/DDBJ databases">
        <title>Comparative genomics reveals a dynamic genome evolution in the ectomycorrhizal milk-cap (Lactarius) mushrooms.</title>
        <authorList>
            <consortium name="DOE Joint Genome Institute"/>
            <person name="Lebreton A."/>
            <person name="Tang N."/>
            <person name="Kuo A."/>
            <person name="LaButti K."/>
            <person name="Drula E."/>
            <person name="Barry K."/>
            <person name="Clum A."/>
            <person name="Lipzen A."/>
            <person name="Mousain D."/>
            <person name="Ng V."/>
            <person name="Wang R."/>
            <person name="Wang X."/>
            <person name="Dai Y."/>
            <person name="Henrissat B."/>
            <person name="Grigoriev I.V."/>
            <person name="Guerin-Laguette A."/>
            <person name="Yu F."/>
            <person name="Martin F.M."/>
        </authorList>
    </citation>
    <scope>NUCLEOTIDE SEQUENCE</scope>
    <source>
        <strain evidence="4">QP</strain>
    </source>
</reference>
<dbReference type="Pfam" id="PF08719">
    <property type="entry name" value="NADAR"/>
    <property type="match status" value="1"/>
</dbReference>
<feature type="signal peptide" evidence="2">
    <location>
        <begin position="1"/>
        <end position="17"/>
    </location>
</feature>
<evidence type="ECO:0000256" key="2">
    <source>
        <dbReference type="SAM" id="SignalP"/>
    </source>
</evidence>
<accession>A0AAD4LLT4</accession>
<organism evidence="4 5">
    <name type="scientific">Lactarius akahatsu</name>
    <dbReference type="NCBI Taxonomy" id="416441"/>
    <lineage>
        <taxon>Eukaryota</taxon>
        <taxon>Fungi</taxon>
        <taxon>Dikarya</taxon>
        <taxon>Basidiomycota</taxon>
        <taxon>Agaricomycotina</taxon>
        <taxon>Agaricomycetes</taxon>
        <taxon>Russulales</taxon>
        <taxon>Russulaceae</taxon>
        <taxon>Lactarius</taxon>
    </lineage>
</organism>
<dbReference type="CDD" id="cd15457">
    <property type="entry name" value="NADAR"/>
    <property type="match status" value="1"/>
</dbReference>
<gene>
    <name evidence="4" type="ORF">EDB92DRAFT_1840823</name>
</gene>
<proteinExistence type="predicted"/>
<protein>
    <submittedName>
        <fullName evidence="4">DUF1768-domain-containing protein</fullName>
    </submittedName>
</protein>
<evidence type="ECO:0000259" key="3">
    <source>
        <dbReference type="Pfam" id="PF08719"/>
    </source>
</evidence>
<evidence type="ECO:0000313" key="5">
    <source>
        <dbReference type="Proteomes" id="UP001201163"/>
    </source>
</evidence>
<comment type="caution">
    <text evidence="4">The sequence shown here is derived from an EMBL/GenBank/DDBJ whole genome shotgun (WGS) entry which is preliminary data.</text>
</comment>
<dbReference type="Gene3D" id="1.10.357.40">
    <property type="entry name" value="YbiA-like"/>
    <property type="match status" value="1"/>
</dbReference>
<keyword evidence="2" id="KW-0732">Signal</keyword>
<feature type="chain" id="PRO_5041987807" evidence="2">
    <location>
        <begin position="18"/>
        <end position="195"/>
    </location>
</feature>
<dbReference type="AlphaFoldDB" id="A0AAD4LLT4"/>
<dbReference type="InterPro" id="IPR012816">
    <property type="entry name" value="NADAR"/>
</dbReference>
<dbReference type="SUPFAM" id="SSF143990">
    <property type="entry name" value="YbiA-like"/>
    <property type="match status" value="1"/>
</dbReference>
<dbReference type="InterPro" id="IPR037238">
    <property type="entry name" value="YbiA-like_sf"/>
</dbReference>
<dbReference type="EMBL" id="JAKELL010000008">
    <property type="protein sequence ID" value="KAH8996598.1"/>
    <property type="molecule type" value="Genomic_DNA"/>
</dbReference>
<dbReference type="Proteomes" id="UP001201163">
    <property type="component" value="Unassembled WGS sequence"/>
</dbReference>
<sequence length="195" mass="22435">MSLFQSITIIISAATDAATTSHTTRTPCGPTNGPPPSQSTDDDPGQPIYFYDSDKPYYEFTSFSDHPVEYHGRSYRTAEHLFQALKFMNTNPALAERIRMLPTARMAQQEAKKQIRHQRVDWLEVNVAMMEKVLEVKFKQHRHLRNLLRSTGSRELIEDSPIDWFWGIGSDGHGRNELGKALIRLRERLQAGRRH</sequence>
<feature type="region of interest" description="Disordered" evidence="1">
    <location>
        <begin position="16"/>
        <end position="46"/>
    </location>
</feature>
<feature type="compositionally biased region" description="Low complexity" evidence="1">
    <location>
        <begin position="16"/>
        <end position="26"/>
    </location>
</feature>
<dbReference type="NCBIfam" id="TIGR02464">
    <property type="entry name" value="ribofla_fusion"/>
    <property type="match status" value="1"/>
</dbReference>
<feature type="domain" description="NADAR" evidence="3">
    <location>
        <begin position="49"/>
        <end position="190"/>
    </location>
</feature>